<dbReference type="Pfam" id="PF00700">
    <property type="entry name" value="Flagellin_C"/>
    <property type="match status" value="1"/>
</dbReference>
<dbReference type="GO" id="GO:0071973">
    <property type="term" value="P:bacterial-type flagellum-dependent cell motility"/>
    <property type="evidence" value="ECO:0007669"/>
    <property type="project" value="InterPro"/>
</dbReference>
<keyword evidence="5" id="KW-0975">Bacterial flagellum</keyword>
<evidence type="ECO:0000256" key="4">
    <source>
        <dbReference type="ARBA" id="ARBA00022525"/>
    </source>
</evidence>
<evidence type="ECO:0000259" key="8">
    <source>
        <dbReference type="Pfam" id="PF21158"/>
    </source>
</evidence>
<evidence type="ECO:0000259" key="6">
    <source>
        <dbReference type="Pfam" id="PF00669"/>
    </source>
</evidence>
<dbReference type="GO" id="GO:0005198">
    <property type="term" value="F:structural molecule activity"/>
    <property type="evidence" value="ECO:0007669"/>
    <property type="project" value="InterPro"/>
</dbReference>
<dbReference type="GO" id="GO:0005576">
    <property type="term" value="C:extracellular region"/>
    <property type="evidence" value="ECO:0007669"/>
    <property type="project" value="UniProtKB-SubCell"/>
</dbReference>
<dbReference type="RefSeq" id="WP_109679171.1">
    <property type="nucleotide sequence ID" value="NZ_CP086615.1"/>
</dbReference>
<dbReference type="InterPro" id="IPR049119">
    <property type="entry name" value="FlgK_D2-like"/>
</dbReference>
<dbReference type="PANTHER" id="PTHR42792:SF1">
    <property type="entry name" value="FLAGELLAR HOOK-ASSOCIATED PROTEIN 3"/>
    <property type="match status" value="1"/>
</dbReference>
<dbReference type="AlphaFoldDB" id="A0A2U2N011"/>
<keyword evidence="4" id="KW-0964">Secreted</keyword>
<evidence type="ECO:0000256" key="5">
    <source>
        <dbReference type="ARBA" id="ARBA00023143"/>
    </source>
</evidence>
<keyword evidence="9" id="KW-0969">Cilium</keyword>
<feature type="domain" description="Flagellin N-terminal" evidence="6">
    <location>
        <begin position="3"/>
        <end position="140"/>
    </location>
</feature>
<dbReference type="Proteomes" id="UP000245474">
    <property type="component" value="Unassembled WGS sequence"/>
</dbReference>
<dbReference type="PANTHER" id="PTHR42792">
    <property type="entry name" value="FLAGELLIN"/>
    <property type="match status" value="1"/>
</dbReference>
<dbReference type="Gene3D" id="1.20.1330.10">
    <property type="entry name" value="f41 fragment of flagellin, N-terminal domain"/>
    <property type="match status" value="1"/>
</dbReference>
<evidence type="ECO:0000256" key="2">
    <source>
        <dbReference type="ARBA" id="ARBA00004613"/>
    </source>
</evidence>
<evidence type="ECO:0000259" key="7">
    <source>
        <dbReference type="Pfam" id="PF00700"/>
    </source>
</evidence>
<gene>
    <name evidence="9" type="primary">flgL</name>
    <name evidence="9" type="ORF">DEM34_12575</name>
</gene>
<dbReference type="NCBIfam" id="TIGR02550">
    <property type="entry name" value="flagell_flgL"/>
    <property type="match status" value="1"/>
</dbReference>
<dbReference type="InterPro" id="IPR001492">
    <property type="entry name" value="Flagellin"/>
</dbReference>
<dbReference type="Pfam" id="PF00669">
    <property type="entry name" value="Flagellin_N"/>
    <property type="match status" value="1"/>
</dbReference>
<dbReference type="PRINTS" id="PR00207">
    <property type="entry name" value="FLAGELLIN"/>
</dbReference>
<keyword evidence="10" id="KW-1185">Reference proteome</keyword>
<feature type="domain" description="Flagellin C-terminal" evidence="7">
    <location>
        <begin position="324"/>
        <end position="405"/>
    </location>
</feature>
<feature type="domain" description="Flagellar hook-associated protein 1 D2-like" evidence="8">
    <location>
        <begin position="200"/>
        <end position="284"/>
    </location>
</feature>
<comment type="caution">
    <text evidence="9">The sequence shown here is derived from an EMBL/GenBank/DDBJ whole genome shotgun (WGS) entry which is preliminary data.</text>
</comment>
<dbReference type="InterPro" id="IPR013384">
    <property type="entry name" value="Flagell_FlgL"/>
</dbReference>
<evidence type="ECO:0000313" key="9">
    <source>
        <dbReference type="EMBL" id="PWG62304.1"/>
    </source>
</evidence>
<comment type="subcellular location">
    <subcellularLocation>
        <location evidence="1">Bacterial flagellum</location>
    </subcellularLocation>
    <subcellularLocation>
        <location evidence="2">Secreted</location>
    </subcellularLocation>
</comment>
<keyword evidence="9" id="KW-0282">Flagellum</keyword>
<dbReference type="SUPFAM" id="SSF64518">
    <property type="entry name" value="Phase 1 flagellin"/>
    <property type="match status" value="1"/>
</dbReference>
<evidence type="ECO:0000256" key="1">
    <source>
        <dbReference type="ARBA" id="ARBA00004365"/>
    </source>
</evidence>
<dbReference type="GO" id="GO:0009424">
    <property type="term" value="C:bacterial-type flagellum hook"/>
    <property type="evidence" value="ECO:0007669"/>
    <property type="project" value="InterPro"/>
</dbReference>
<dbReference type="OrthoDB" id="9768249at2"/>
<dbReference type="InterPro" id="IPR001029">
    <property type="entry name" value="Flagellin_N"/>
</dbReference>
<protein>
    <submittedName>
        <fullName evidence="9">Flagellar hook-associated protein 3</fullName>
    </submittedName>
</protein>
<sequence>MRISTPQIQQTGVNALLDQQGRLSKVQEQLATGRRILNPSDDPSGSARALELAKSVETIERYNRNIDFAESRMRVEEGVLEQVGNSITRIRELAVQANNATTGDDGRQKIGAEIRERLDQLVQLANSTDGDGEYLFAGSQSREKPFVREGDKIVYQGDQTSRFAQVGPGRQIATTHSGYETFMAIFNGDGEYATSAADANSGSGIISGVDVVDASQTPDAPYTIEFADNGGGGLDYTVTDNSGGTAASGTYEAGTPIQFDGLSVTVEGTPDGTTGSEDTFTVAPSSRQSLFETVGRFADALENARDGAAANAEFLNIGNRTLEDLDQAQSNILQVRTELGGRLNALDSEKQANETAVLELKTTRSEIEDLDYASAVSDLSLRLTGLQAAQRSFSQIQGLSLFQFL</sequence>
<dbReference type="Pfam" id="PF21158">
    <property type="entry name" value="flgK_1st_1"/>
    <property type="match status" value="1"/>
</dbReference>
<reference evidence="9 10" key="1">
    <citation type="submission" date="2018-05" db="EMBL/GenBank/DDBJ databases">
        <title>Spiribacter halobius sp. nov., a moderately halophilic bacterium isolated from marine solar saltern.</title>
        <authorList>
            <person name="Zheng W.-S."/>
            <person name="Lu D.-C."/>
            <person name="Du Z.-J."/>
        </authorList>
    </citation>
    <scope>NUCLEOTIDE SEQUENCE [LARGE SCALE GENOMIC DNA]</scope>
    <source>
        <strain evidence="9 10">E85</strain>
    </source>
</reference>
<proteinExistence type="inferred from homology"/>
<organism evidence="9 10">
    <name type="scientific">Sediminicurvatus halobius</name>
    <dbReference type="NCBI Taxonomy" id="2182432"/>
    <lineage>
        <taxon>Bacteria</taxon>
        <taxon>Pseudomonadati</taxon>
        <taxon>Pseudomonadota</taxon>
        <taxon>Gammaproteobacteria</taxon>
        <taxon>Chromatiales</taxon>
        <taxon>Ectothiorhodospiraceae</taxon>
        <taxon>Sediminicurvatus</taxon>
    </lineage>
</organism>
<dbReference type="InterPro" id="IPR046358">
    <property type="entry name" value="Flagellin_C"/>
</dbReference>
<accession>A0A2U2N011</accession>
<comment type="similarity">
    <text evidence="3">Belongs to the bacterial flagellin family.</text>
</comment>
<evidence type="ECO:0000256" key="3">
    <source>
        <dbReference type="ARBA" id="ARBA00005709"/>
    </source>
</evidence>
<keyword evidence="9" id="KW-0966">Cell projection</keyword>
<name>A0A2U2N011_9GAMM</name>
<dbReference type="EMBL" id="QFFI01000020">
    <property type="protein sequence ID" value="PWG62304.1"/>
    <property type="molecule type" value="Genomic_DNA"/>
</dbReference>
<evidence type="ECO:0000313" key="10">
    <source>
        <dbReference type="Proteomes" id="UP000245474"/>
    </source>
</evidence>